<dbReference type="AlphaFoldDB" id="A0A941CQ07"/>
<dbReference type="Proteomes" id="UP000675379">
    <property type="component" value="Unassembled WGS sequence"/>
</dbReference>
<dbReference type="EMBL" id="JAGSCS010000002">
    <property type="protein sequence ID" value="MBR0575283.1"/>
    <property type="molecule type" value="Genomic_DNA"/>
</dbReference>
<evidence type="ECO:0000256" key="3">
    <source>
        <dbReference type="ARBA" id="ARBA00022989"/>
    </source>
</evidence>
<name>A0A941CQ07_9CLOT</name>
<comment type="caution">
    <text evidence="6">The sequence shown here is derived from an EMBL/GenBank/DDBJ whole genome shotgun (WGS) entry which is preliminary data.</text>
</comment>
<dbReference type="Pfam" id="PF09685">
    <property type="entry name" value="MamF_MmsF"/>
    <property type="match status" value="1"/>
</dbReference>
<comment type="subcellular location">
    <subcellularLocation>
        <location evidence="1">Membrane</location>
        <topology evidence="1">Multi-pass membrane protein</topology>
    </subcellularLocation>
</comment>
<evidence type="ECO:0000313" key="6">
    <source>
        <dbReference type="EMBL" id="MBR0575283.1"/>
    </source>
</evidence>
<sequence length="97" mass="10464">MEKNKVVAAIAYLIFFLPLIAAPDSKFGRFHANQGLVLLIVGMVGNLVLGMIPILGWILLPLYSLAIFVLAVLGLVNTLNGKAKKLPIIGKINLINK</sequence>
<evidence type="ECO:0000256" key="5">
    <source>
        <dbReference type="SAM" id="Phobius"/>
    </source>
</evidence>
<evidence type="ECO:0000256" key="2">
    <source>
        <dbReference type="ARBA" id="ARBA00022692"/>
    </source>
</evidence>
<keyword evidence="4 5" id="KW-0472">Membrane</keyword>
<evidence type="ECO:0000256" key="4">
    <source>
        <dbReference type="ARBA" id="ARBA00023136"/>
    </source>
</evidence>
<feature type="transmembrane region" description="Helical" evidence="5">
    <location>
        <begin position="6"/>
        <end position="23"/>
    </location>
</feature>
<protein>
    <recommendedName>
        <fullName evidence="8">Chloroplast import component protein (Tic20)</fullName>
    </recommendedName>
</protein>
<evidence type="ECO:0008006" key="8">
    <source>
        <dbReference type="Google" id="ProtNLM"/>
    </source>
</evidence>
<evidence type="ECO:0000313" key="7">
    <source>
        <dbReference type="Proteomes" id="UP000675379"/>
    </source>
</evidence>
<feature type="transmembrane region" description="Helical" evidence="5">
    <location>
        <begin position="35"/>
        <end position="56"/>
    </location>
</feature>
<dbReference type="InterPro" id="IPR019109">
    <property type="entry name" value="MamF_MmsF"/>
</dbReference>
<accession>A0A941CQ07</accession>
<evidence type="ECO:0000256" key="1">
    <source>
        <dbReference type="ARBA" id="ARBA00004141"/>
    </source>
</evidence>
<keyword evidence="3 5" id="KW-1133">Transmembrane helix</keyword>
<proteinExistence type="predicted"/>
<reference evidence="6" key="1">
    <citation type="submission" date="2021-04" db="EMBL/GenBank/DDBJ databases">
        <title>Proteiniclasticum sedimins sp. nov., an obligate anaerobic bacterium isolated from anaerobic sludge.</title>
        <authorList>
            <person name="Liu J."/>
        </authorList>
    </citation>
    <scope>NUCLEOTIDE SEQUENCE</scope>
    <source>
        <strain evidence="6">BAD-10</strain>
    </source>
</reference>
<keyword evidence="7" id="KW-1185">Reference proteome</keyword>
<feature type="transmembrane region" description="Helical" evidence="5">
    <location>
        <begin position="62"/>
        <end position="79"/>
    </location>
</feature>
<keyword evidence="2 5" id="KW-0812">Transmembrane</keyword>
<organism evidence="6 7">
    <name type="scientific">Proteiniclasticum sediminis</name>
    <dbReference type="NCBI Taxonomy" id="2804028"/>
    <lineage>
        <taxon>Bacteria</taxon>
        <taxon>Bacillati</taxon>
        <taxon>Bacillota</taxon>
        <taxon>Clostridia</taxon>
        <taxon>Eubacteriales</taxon>
        <taxon>Clostridiaceae</taxon>
        <taxon>Proteiniclasticum</taxon>
    </lineage>
</organism>
<gene>
    <name evidence="6" type="ORF">KCG48_02905</name>
</gene>